<name>A0A9D6LN10_9BACT</name>
<dbReference type="AlphaFoldDB" id="A0A9D6LN10"/>
<evidence type="ECO:0000313" key="7">
    <source>
        <dbReference type="EMBL" id="MBI3627494.1"/>
    </source>
</evidence>
<dbReference type="GO" id="GO:0004017">
    <property type="term" value="F:AMP kinase activity"/>
    <property type="evidence" value="ECO:0007669"/>
    <property type="project" value="UniProtKB-EC"/>
</dbReference>
<dbReference type="Proteomes" id="UP000808388">
    <property type="component" value="Unassembled WGS sequence"/>
</dbReference>
<evidence type="ECO:0000256" key="1">
    <source>
        <dbReference type="ARBA" id="ARBA00022679"/>
    </source>
</evidence>
<accession>A0A9D6LN10</accession>
<keyword evidence="6" id="KW-0067">ATP-binding</keyword>
<dbReference type="Gene3D" id="3.40.50.300">
    <property type="entry name" value="P-loop containing nucleotide triphosphate hydrolases"/>
    <property type="match status" value="1"/>
</dbReference>
<evidence type="ECO:0000256" key="2">
    <source>
        <dbReference type="ARBA" id="ARBA00022727"/>
    </source>
</evidence>
<comment type="similarity">
    <text evidence="5">Belongs to the adenylate kinase family.</text>
</comment>
<dbReference type="Pfam" id="PF00406">
    <property type="entry name" value="ADK"/>
    <property type="match status" value="1"/>
</dbReference>
<dbReference type="GO" id="GO:0005524">
    <property type="term" value="F:ATP binding"/>
    <property type="evidence" value="ECO:0007669"/>
    <property type="project" value="UniProtKB-KW"/>
</dbReference>
<keyword evidence="2" id="KW-0545">Nucleotide biosynthesis</keyword>
<protein>
    <recommendedName>
        <fullName evidence="6">Adenylate kinase</fullName>
        <ecNumber evidence="6">2.7.4.3</ecNumber>
    </recommendedName>
</protein>
<dbReference type="EC" id="2.7.4.3" evidence="6"/>
<comment type="subcellular location">
    <subcellularLocation>
        <location evidence="6">Cytoplasm</location>
    </subcellularLocation>
</comment>
<dbReference type="CDD" id="cd01428">
    <property type="entry name" value="ADK"/>
    <property type="match status" value="1"/>
</dbReference>
<dbReference type="PANTHER" id="PTHR23359">
    <property type="entry name" value="NUCLEOTIDE KINASE"/>
    <property type="match status" value="1"/>
</dbReference>
<proteinExistence type="inferred from homology"/>
<evidence type="ECO:0000256" key="5">
    <source>
        <dbReference type="RuleBase" id="RU003330"/>
    </source>
</evidence>
<evidence type="ECO:0000256" key="3">
    <source>
        <dbReference type="ARBA" id="ARBA00022741"/>
    </source>
</evidence>
<sequence length="228" mass="25168">MESLKPFAVFVFGPPGSGKSTQAAFLAQEFGAVDLDSGELLREMLHDPSKTGDPKIKEEKAKYDAGQLNDSMWVESMVIQKVKELAAEGKSIIFSGNPRTLVEADKEIPEIQILYPGRMAAFSIVVKDDTSLFRNTKRKICTECGRVFPWSPNEPAPLLCPDCGGTVSSRPDDTSEIIGERLKVFHRLTEPVLNYLRSKNIPVIEIDGEPLADIVSQSLKENFLKVLG</sequence>
<comment type="subunit">
    <text evidence="6">Monomer.</text>
</comment>
<keyword evidence="1 5" id="KW-0808">Transferase</keyword>
<keyword evidence="3 6" id="KW-0547">Nucleotide-binding</keyword>
<reference evidence="7" key="1">
    <citation type="submission" date="2020-07" db="EMBL/GenBank/DDBJ databases">
        <title>Huge and variable diversity of episymbiotic CPR bacteria and DPANN archaea in groundwater ecosystems.</title>
        <authorList>
            <person name="He C.Y."/>
            <person name="Keren R."/>
            <person name="Whittaker M."/>
            <person name="Farag I.F."/>
            <person name="Doudna J."/>
            <person name="Cate J.H.D."/>
            <person name="Banfield J.F."/>
        </authorList>
    </citation>
    <scope>NUCLEOTIDE SEQUENCE</scope>
    <source>
        <strain evidence="7">NC_groundwater_972_Pr1_S-0.2um_49_27</strain>
    </source>
</reference>
<organism evidence="7 8">
    <name type="scientific">Candidatus Sungiibacteriota bacterium</name>
    <dbReference type="NCBI Taxonomy" id="2750080"/>
    <lineage>
        <taxon>Bacteria</taxon>
        <taxon>Candidatus Sungiibacteriota</taxon>
    </lineage>
</organism>
<evidence type="ECO:0000256" key="6">
    <source>
        <dbReference type="RuleBase" id="RU003331"/>
    </source>
</evidence>
<dbReference type="PRINTS" id="PR00094">
    <property type="entry name" value="ADENYLTKNASE"/>
</dbReference>
<dbReference type="EMBL" id="JACQCQ010000008">
    <property type="protein sequence ID" value="MBI3627494.1"/>
    <property type="molecule type" value="Genomic_DNA"/>
</dbReference>
<dbReference type="InterPro" id="IPR000850">
    <property type="entry name" value="Adenylat/UMP-CMP_kin"/>
</dbReference>
<evidence type="ECO:0000256" key="4">
    <source>
        <dbReference type="ARBA" id="ARBA00022777"/>
    </source>
</evidence>
<dbReference type="InterPro" id="IPR027417">
    <property type="entry name" value="P-loop_NTPase"/>
</dbReference>
<keyword evidence="4 5" id="KW-0418">Kinase</keyword>
<comment type="catalytic activity">
    <reaction evidence="6">
        <text>AMP + ATP = 2 ADP</text>
        <dbReference type="Rhea" id="RHEA:12973"/>
        <dbReference type="ChEBI" id="CHEBI:30616"/>
        <dbReference type="ChEBI" id="CHEBI:456215"/>
        <dbReference type="ChEBI" id="CHEBI:456216"/>
        <dbReference type="EC" id="2.7.4.3"/>
    </reaction>
</comment>
<evidence type="ECO:0000313" key="8">
    <source>
        <dbReference type="Proteomes" id="UP000808388"/>
    </source>
</evidence>
<dbReference type="GO" id="GO:0005737">
    <property type="term" value="C:cytoplasm"/>
    <property type="evidence" value="ECO:0007669"/>
    <property type="project" value="UniProtKB-SubCell"/>
</dbReference>
<gene>
    <name evidence="7" type="ORF">HY220_01965</name>
</gene>
<comment type="caution">
    <text evidence="7">The sequence shown here is derived from an EMBL/GenBank/DDBJ whole genome shotgun (WGS) entry which is preliminary data.</text>
</comment>
<dbReference type="SUPFAM" id="SSF52540">
    <property type="entry name" value="P-loop containing nucleoside triphosphate hydrolases"/>
    <property type="match status" value="1"/>
</dbReference>